<keyword evidence="3" id="KW-1185">Reference proteome</keyword>
<feature type="region of interest" description="Disordered" evidence="1">
    <location>
        <begin position="1"/>
        <end position="27"/>
    </location>
</feature>
<sequence>MPSGRRSLLYGGGSRRDPPGVGEPCRTGLRDASRLDTRLKDRAVIGPGDIDMSRRNGPMGTVDAGRLEGLRTGDGLGLLVYKSLVLVLVVHRGRLVRVDGVWTGGRTADLRVAGVGVTAPARLGDGAGSVVVVALGSADFLLVSVAAACGMPEYRRIFDIVVRAAELTELPRRLDVPMGVADPLRGLAGVMTTDEAGELPGVSATLPVRGLSIVTMLEIESRRCCDRTKLMSSSQSSIARILAFNASTREVISDSSRRVSPFTVSRSLTPLRMMPTTRSIAAT</sequence>
<dbReference type="Proteomes" id="UP000188318">
    <property type="component" value="Unassembled WGS sequence"/>
</dbReference>
<reference evidence="3" key="1">
    <citation type="journal article" date="2017" name="Genome Biol.">
        <title>Comparative genomics reveals high biological diversity and specific adaptations in the industrially and medically important fungal genus Aspergillus.</title>
        <authorList>
            <person name="de Vries R.P."/>
            <person name="Riley R."/>
            <person name="Wiebenga A."/>
            <person name="Aguilar-Osorio G."/>
            <person name="Amillis S."/>
            <person name="Uchima C.A."/>
            <person name="Anderluh G."/>
            <person name="Asadollahi M."/>
            <person name="Askin M."/>
            <person name="Barry K."/>
            <person name="Battaglia E."/>
            <person name="Bayram O."/>
            <person name="Benocci T."/>
            <person name="Braus-Stromeyer S.A."/>
            <person name="Caldana C."/>
            <person name="Canovas D."/>
            <person name="Cerqueira G.C."/>
            <person name="Chen F."/>
            <person name="Chen W."/>
            <person name="Choi C."/>
            <person name="Clum A."/>
            <person name="Dos Santos R.A."/>
            <person name="Damasio A.R."/>
            <person name="Diallinas G."/>
            <person name="Emri T."/>
            <person name="Fekete E."/>
            <person name="Flipphi M."/>
            <person name="Freyberg S."/>
            <person name="Gallo A."/>
            <person name="Gournas C."/>
            <person name="Habgood R."/>
            <person name="Hainaut M."/>
            <person name="Harispe M.L."/>
            <person name="Henrissat B."/>
            <person name="Hilden K.S."/>
            <person name="Hope R."/>
            <person name="Hossain A."/>
            <person name="Karabika E."/>
            <person name="Karaffa L."/>
            <person name="Karanyi Z."/>
            <person name="Krasevec N."/>
            <person name="Kuo A."/>
            <person name="Kusch H."/>
            <person name="LaButti K."/>
            <person name="Lagendijk E.L."/>
            <person name="Lapidus A."/>
            <person name="Levasseur A."/>
            <person name="Lindquist E."/>
            <person name="Lipzen A."/>
            <person name="Logrieco A.F."/>
            <person name="MacCabe A."/>
            <person name="Maekelae M.R."/>
            <person name="Malavazi I."/>
            <person name="Melin P."/>
            <person name="Meyer V."/>
            <person name="Mielnichuk N."/>
            <person name="Miskei M."/>
            <person name="Molnar A.P."/>
            <person name="Mule G."/>
            <person name="Ngan C.Y."/>
            <person name="Orejas M."/>
            <person name="Orosz E."/>
            <person name="Ouedraogo J.P."/>
            <person name="Overkamp K.M."/>
            <person name="Park H.-S."/>
            <person name="Perrone G."/>
            <person name="Piumi F."/>
            <person name="Punt P.J."/>
            <person name="Ram A.F."/>
            <person name="Ramon A."/>
            <person name="Rauscher S."/>
            <person name="Record E."/>
            <person name="Riano-Pachon D.M."/>
            <person name="Robert V."/>
            <person name="Roehrig J."/>
            <person name="Ruller R."/>
            <person name="Salamov A."/>
            <person name="Salih N.S."/>
            <person name="Samson R.A."/>
            <person name="Sandor E."/>
            <person name="Sanguinetti M."/>
            <person name="Schuetze T."/>
            <person name="Sepcic K."/>
            <person name="Shelest E."/>
            <person name="Sherlock G."/>
            <person name="Sophianopoulou V."/>
            <person name="Squina F.M."/>
            <person name="Sun H."/>
            <person name="Susca A."/>
            <person name="Todd R.B."/>
            <person name="Tsang A."/>
            <person name="Unkles S.E."/>
            <person name="van de Wiele N."/>
            <person name="van Rossen-Uffink D."/>
            <person name="Oliveira J.V."/>
            <person name="Vesth T.C."/>
            <person name="Visser J."/>
            <person name="Yu J.-H."/>
            <person name="Zhou M."/>
            <person name="Andersen M.R."/>
            <person name="Archer D.B."/>
            <person name="Baker S.E."/>
            <person name="Benoit I."/>
            <person name="Brakhage A.A."/>
            <person name="Braus G.H."/>
            <person name="Fischer R."/>
            <person name="Frisvad J.C."/>
            <person name="Goldman G.H."/>
            <person name="Houbraken J."/>
            <person name="Oakley B."/>
            <person name="Pocsi I."/>
            <person name="Scazzocchio C."/>
            <person name="Seiboth B."/>
            <person name="vanKuyk P.A."/>
            <person name="Wortman J."/>
            <person name="Dyer P.S."/>
            <person name="Grigoriev I.V."/>
        </authorList>
    </citation>
    <scope>NUCLEOTIDE SEQUENCE [LARGE SCALE GENOMIC DNA]</scope>
    <source>
        <strain evidence="3">ITEM 5010</strain>
    </source>
</reference>
<proteinExistence type="predicted"/>
<evidence type="ECO:0000313" key="2">
    <source>
        <dbReference type="EMBL" id="OOF98912.1"/>
    </source>
</evidence>
<protein>
    <submittedName>
        <fullName evidence="2">Uncharacterized protein</fullName>
    </submittedName>
</protein>
<dbReference type="AlphaFoldDB" id="A0A1R3RWT9"/>
<accession>A0A1R3RWT9</accession>
<evidence type="ECO:0000313" key="3">
    <source>
        <dbReference type="Proteomes" id="UP000188318"/>
    </source>
</evidence>
<dbReference type="VEuPathDB" id="FungiDB:ASPCADRAFT_127499"/>
<dbReference type="EMBL" id="KV907495">
    <property type="protein sequence ID" value="OOF98912.1"/>
    <property type="molecule type" value="Genomic_DNA"/>
</dbReference>
<organism evidence="2 3">
    <name type="scientific">Aspergillus carbonarius (strain ITEM 5010)</name>
    <dbReference type="NCBI Taxonomy" id="602072"/>
    <lineage>
        <taxon>Eukaryota</taxon>
        <taxon>Fungi</taxon>
        <taxon>Dikarya</taxon>
        <taxon>Ascomycota</taxon>
        <taxon>Pezizomycotina</taxon>
        <taxon>Eurotiomycetes</taxon>
        <taxon>Eurotiomycetidae</taxon>
        <taxon>Eurotiales</taxon>
        <taxon>Aspergillaceae</taxon>
        <taxon>Aspergillus</taxon>
        <taxon>Aspergillus subgen. Circumdati</taxon>
    </lineage>
</organism>
<gene>
    <name evidence="2" type="ORF">ASPCADRAFT_127499</name>
</gene>
<name>A0A1R3RWT9_ASPC5</name>
<evidence type="ECO:0000256" key="1">
    <source>
        <dbReference type="SAM" id="MobiDB-lite"/>
    </source>
</evidence>